<sequence length="147" mass="15559">MLQLLDVLQLLWLRARAAREPQGDPLIQGSHGASAWRSPRSGPVDNFLRICTADEFLRVSAAGNLLRVGAAGDSLRICTADEFLPISGSGRGTRGQAVGEDPCFDGPGREGGGWGANRWGVARIADAGWGLHDEVFGLGRVALPPMV</sequence>
<accession>A0A852ZNY9</accession>
<gene>
    <name evidence="1" type="ORF">FHU37_000120</name>
</gene>
<keyword evidence="2" id="KW-1185">Reference proteome</keyword>
<reference evidence="1 2" key="1">
    <citation type="submission" date="2020-07" db="EMBL/GenBank/DDBJ databases">
        <title>Sequencing the genomes of 1000 actinobacteria strains.</title>
        <authorList>
            <person name="Klenk H.-P."/>
        </authorList>
    </citation>
    <scope>NUCLEOTIDE SEQUENCE [LARGE SCALE GENOMIC DNA]</scope>
    <source>
        <strain evidence="1 2">DSM 42178</strain>
    </source>
</reference>
<organism evidence="1 2">
    <name type="scientific">Allostreptomyces psammosilenae</name>
    <dbReference type="NCBI Taxonomy" id="1892865"/>
    <lineage>
        <taxon>Bacteria</taxon>
        <taxon>Bacillati</taxon>
        <taxon>Actinomycetota</taxon>
        <taxon>Actinomycetes</taxon>
        <taxon>Kitasatosporales</taxon>
        <taxon>Streptomycetaceae</taxon>
        <taxon>Allostreptomyces</taxon>
    </lineage>
</organism>
<comment type="caution">
    <text evidence="1">The sequence shown here is derived from an EMBL/GenBank/DDBJ whole genome shotgun (WGS) entry which is preliminary data.</text>
</comment>
<dbReference type="Proteomes" id="UP000567795">
    <property type="component" value="Unassembled WGS sequence"/>
</dbReference>
<dbReference type="EMBL" id="JACBZD010000001">
    <property type="protein sequence ID" value="NYI03177.1"/>
    <property type="molecule type" value="Genomic_DNA"/>
</dbReference>
<proteinExistence type="predicted"/>
<evidence type="ECO:0000313" key="2">
    <source>
        <dbReference type="Proteomes" id="UP000567795"/>
    </source>
</evidence>
<protein>
    <submittedName>
        <fullName evidence="1">Uncharacterized protein</fullName>
    </submittedName>
</protein>
<name>A0A852ZNY9_9ACTN</name>
<dbReference type="AlphaFoldDB" id="A0A852ZNY9"/>
<evidence type="ECO:0000313" key="1">
    <source>
        <dbReference type="EMBL" id="NYI03177.1"/>
    </source>
</evidence>